<dbReference type="Gene3D" id="3.90.1150.10">
    <property type="entry name" value="Aspartate Aminotransferase, domain 1"/>
    <property type="match status" value="1"/>
</dbReference>
<feature type="compositionally biased region" description="Low complexity" evidence="5">
    <location>
        <begin position="491"/>
        <end position="510"/>
    </location>
</feature>
<dbReference type="Gene3D" id="3.40.640.10">
    <property type="entry name" value="Type I PLP-dependent aspartate aminotransferase-like (Major domain)"/>
    <property type="match status" value="1"/>
</dbReference>
<dbReference type="Pfam" id="PF00155">
    <property type="entry name" value="Aminotran_1_2"/>
    <property type="match status" value="1"/>
</dbReference>
<comment type="similarity">
    <text evidence="2">Belongs to the class-II pyridoxal-phosphate-dependent aminotransferase family. BioF subfamily.</text>
</comment>
<comment type="caution">
    <text evidence="7">The sequence shown here is derived from an EMBL/GenBank/DDBJ whole genome shotgun (WGS) entry which is preliminary data.</text>
</comment>
<dbReference type="EMBL" id="JADGIZ020000054">
    <property type="protein sequence ID" value="KAL2912992.1"/>
    <property type="molecule type" value="Genomic_DNA"/>
</dbReference>
<dbReference type="InterPro" id="IPR004839">
    <property type="entry name" value="Aminotransferase_I/II_large"/>
</dbReference>
<dbReference type="PROSITE" id="PS00599">
    <property type="entry name" value="AA_TRANSFER_CLASS_2"/>
    <property type="match status" value="1"/>
</dbReference>
<feature type="region of interest" description="Disordered" evidence="5">
    <location>
        <begin position="475"/>
        <end position="520"/>
    </location>
</feature>
<organism evidence="7 8">
    <name type="scientific">Polyrhizophydium stewartii</name>
    <dbReference type="NCBI Taxonomy" id="2732419"/>
    <lineage>
        <taxon>Eukaryota</taxon>
        <taxon>Fungi</taxon>
        <taxon>Fungi incertae sedis</taxon>
        <taxon>Chytridiomycota</taxon>
        <taxon>Chytridiomycota incertae sedis</taxon>
        <taxon>Chytridiomycetes</taxon>
        <taxon>Rhizophydiales</taxon>
        <taxon>Rhizophydiales incertae sedis</taxon>
        <taxon>Polyrhizophydium</taxon>
    </lineage>
</organism>
<keyword evidence="3" id="KW-0808">Transferase</keyword>
<evidence type="ECO:0000259" key="6">
    <source>
        <dbReference type="Pfam" id="PF00155"/>
    </source>
</evidence>
<dbReference type="InterPro" id="IPR015424">
    <property type="entry name" value="PyrdxlP-dep_Trfase"/>
</dbReference>
<dbReference type="Proteomes" id="UP001527925">
    <property type="component" value="Unassembled WGS sequence"/>
</dbReference>
<keyword evidence="4" id="KW-0663">Pyridoxal phosphate</keyword>
<evidence type="ECO:0000256" key="5">
    <source>
        <dbReference type="SAM" id="MobiDB-lite"/>
    </source>
</evidence>
<dbReference type="InterPro" id="IPR015422">
    <property type="entry name" value="PyrdxlP-dep_Trfase_small"/>
</dbReference>
<dbReference type="SUPFAM" id="SSF53383">
    <property type="entry name" value="PLP-dependent transferases"/>
    <property type="match status" value="1"/>
</dbReference>
<feature type="compositionally biased region" description="Gly residues" evidence="5">
    <location>
        <begin position="76"/>
        <end position="94"/>
    </location>
</feature>
<comment type="cofactor">
    <cofactor evidence="1">
        <name>pyridoxal 5'-phosphate</name>
        <dbReference type="ChEBI" id="CHEBI:597326"/>
    </cofactor>
</comment>
<reference evidence="7 8" key="1">
    <citation type="submission" date="2023-09" db="EMBL/GenBank/DDBJ databases">
        <title>Pangenome analysis of Batrachochytrium dendrobatidis and related Chytrids.</title>
        <authorList>
            <person name="Yacoub M.N."/>
            <person name="Stajich J.E."/>
            <person name="James T.Y."/>
        </authorList>
    </citation>
    <scope>NUCLEOTIDE SEQUENCE [LARGE SCALE GENOMIC DNA]</scope>
    <source>
        <strain evidence="7 8">JEL0888</strain>
    </source>
</reference>
<dbReference type="InterPro" id="IPR015421">
    <property type="entry name" value="PyrdxlP-dep_Trfase_major"/>
</dbReference>
<feature type="domain" description="Aminotransferase class I/classII large" evidence="6">
    <location>
        <begin position="46"/>
        <end position="434"/>
    </location>
</feature>
<dbReference type="PANTHER" id="PTHR13693:SF77">
    <property type="entry name" value="8-AMINO-7-OXONONANOATE SYNTHASE"/>
    <property type="match status" value="1"/>
</dbReference>
<dbReference type="InterPro" id="IPR001917">
    <property type="entry name" value="Aminotrans_II_pyridoxalP_BS"/>
</dbReference>
<keyword evidence="8" id="KW-1185">Reference proteome</keyword>
<dbReference type="InterPro" id="IPR050087">
    <property type="entry name" value="AON_synthase_class-II"/>
</dbReference>
<dbReference type="PANTHER" id="PTHR13693">
    <property type="entry name" value="CLASS II AMINOTRANSFERASE/8-AMINO-7-OXONONANOATE SYNTHASE"/>
    <property type="match status" value="1"/>
</dbReference>
<evidence type="ECO:0000256" key="4">
    <source>
        <dbReference type="ARBA" id="ARBA00022898"/>
    </source>
</evidence>
<evidence type="ECO:0000256" key="2">
    <source>
        <dbReference type="ARBA" id="ARBA00010008"/>
    </source>
</evidence>
<evidence type="ECO:0000313" key="7">
    <source>
        <dbReference type="EMBL" id="KAL2912992.1"/>
    </source>
</evidence>
<proteinExistence type="inferred from homology"/>
<feature type="compositionally biased region" description="Polar residues" evidence="5">
    <location>
        <begin position="730"/>
        <end position="743"/>
    </location>
</feature>
<gene>
    <name evidence="7" type="ORF">HK105_207560</name>
</gene>
<evidence type="ECO:0000313" key="8">
    <source>
        <dbReference type="Proteomes" id="UP001527925"/>
    </source>
</evidence>
<feature type="region of interest" description="Disordered" evidence="5">
    <location>
        <begin position="123"/>
        <end position="142"/>
    </location>
</feature>
<feature type="compositionally biased region" description="Low complexity" evidence="5">
    <location>
        <begin position="973"/>
        <end position="997"/>
    </location>
</feature>
<feature type="region of interest" description="Disordered" evidence="5">
    <location>
        <begin position="973"/>
        <end position="1015"/>
    </location>
</feature>
<feature type="region of interest" description="Disordered" evidence="5">
    <location>
        <begin position="586"/>
        <end position="655"/>
    </location>
</feature>
<protein>
    <recommendedName>
        <fullName evidence="6">Aminotransferase class I/classII large domain-containing protein</fullName>
    </recommendedName>
</protein>
<name>A0ABR4N0E7_9FUNG</name>
<feature type="region of interest" description="Disordered" evidence="5">
    <location>
        <begin position="74"/>
        <end position="102"/>
    </location>
</feature>
<sequence>MRPSDGLGSVTLEGRLQALLARRQQAGLMRSIAVTPLVSEADGLADFSSNDYLGLARNGDVQSRLRAALSGAAAAGAGGDGKATRGNGGGGGTSKVGSTGSRLLTGNSVEAVALESMLAAHYCGPSEPGSEPTGASRPASAAAPGERRALLFNSGYDANLALFSALPQRGDLVLYDELIHASVHDGLRMRRFGQAAPFRHNDVGDVRAQVARFLATAAADACVLVAVEAVYSMDGDMAPIAELAQLAREHGGRVNLVVDESELIRKGQAHSTGVIGERGAGLVHHLGADDDVYVRLHTFGKAMGAHGAVVIGTATLVEFLVNYGRPVIYSTMMSFHSLAAIRVAHEYVAEHWRELQGRLQANIRAFRRQMGGPLPGGARLLESQTAIQGIVVAGPSAAVALAQQLVRRGQRVQAIRFPSVPRGAERVRLCVHAHNSGAEGAAPTRRGHAIHNFVPPARGATFTFGSSAYLQPRMPTSPLATVEPDTYSDFGSSAPASSVPASPISVAGSADPADSPLRHPPQAQHLQMAAAQPAVVLPASPHLAAAAQAATAAQAAASSAALPEAEAAAAAAAMAAAADPDAFAIDASEPGASSSAETDRSVLRAPTDTARSRGSLVFDSVARSGQQGASPDPNRGSLETEIGGLPSRQTASPLRSQIQHPAALIHQTLEARLSSTLRRNVTLENPCPVCEGAQFLADNIVCPACNGTGEFGVPKHKKRWSLFHRRSAPASFSSPVPRVQSSPDAGDSADRISARGSIEAPGVISIAEAEALANRQRSAFWSGTTRNQIPPPPIGYTPEVPYSPSGGAGAAALYLAHPSTQTPRAVPGIGLTPARRLVHHKSSSSLDPGPISDWAREARIHGVVPFSLTSQDRFSGSGLQRPRRVRSMHMIATTSSSLSEDNLPHLIDAAASAGSATPLYGSPVAPATPPHDITSVTDSREQWHFVSRRLRDLYSDLENDETFSALAKKWGQATATTSSVVTSNAPTSPNEPTSESPLGSSGDAEASVELPSSAV</sequence>
<evidence type="ECO:0000256" key="3">
    <source>
        <dbReference type="ARBA" id="ARBA00022679"/>
    </source>
</evidence>
<evidence type="ECO:0000256" key="1">
    <source>
        <dbReference type="ARBA" id="ARBA00001933"/>
    </source>
</evidence>
<feature type="region of interest" description="Disordered" evidence="5">
    <location>
        <begin position="729"/>
        <end position="751"/>
    </location>
</feature>
<accession>A0ABR4N0E7</accession>